<dbReference type="EMBL" id="LFZW01000001">
    <property type="protein sequence ID" value="KMY49452.1"/>
    <property type="molecule type" value="Genomic_DNA"/>
</dbReference>
<dbReference type="InterPro" id="IPR005648">
    <property type="entry name" value="FlgD"/>
</dbReference>
<organism evidence="4 5">
    <name type="scientific">Peribacillus loiseleuriae</name>
    <dbReference type="NCBI Taxonomy" id="1679170"/>
    <lineage>
        <taxon>Bacteria</taxon>
        <taxon>Bacillati</taxon>
        <taxon>Bacillota</taxon>
        <taxon>Bacilli</taxon>
        <taxon>Bacillales</taxon>
        <taxon>Bacillaceae</taxon>
        <taxon>Peribacillus</taxon>
    </lineage>
</organism>
<sequence length="215" mass="23307">MTTIDTSLLLSNNPKNKVTTKGDTLGKDDFLKLLMAQIQNQDPTSPMDNTAFVSQMATFTSLEQMTNIATGINSLIDIENQNSLLAYNNFVGKEVTWHKINTDDSGEFGEIKVEEGTGVVSSLEYKNNGVTFILEDGTKLEPGNISKLNATTSSNSLLSASELIGKLVTYLSSENEEVSAIVKSVLLKDGKTVYELADDKSTKLTADQLIKISSP</sequence>
<dbReference type="Proteomes" id="UP000037146">
    <property type="component" value="Unassembled WGS sequence"/>
</dbReference>
<dbReference type="NCBIfam" id="NF007197">
    <property type="entry name" value="PRK09618.1"/>
    <property type="match status" value="1"/>
</dbReference>
<evidence type="ECO:0000313" key="4">
    <source>
        <dbReference type="EMBL" id="KMY49452.1"/>
    </source>
</evidence>
<evidence type="ECO:0000313" key="5">
    <source>
        <dbReference type="Proteomes" id="UP000037146"/>
    </source>
</evidence>
<dbReference type="GO" id="GO:0044781">
    <property type="term" value="P:bacterial-type flagellum organization"/>
    <property type="evidence" value="ECO:0007669"/>
    <property type="project" value="UniProtKB-UniRule"/>
</dbReference>
<keyword evidence="4" id="KW-0966">Cell projection</keyword>
<evidence type="ECO:0000256" key="3">
    <source>
        <dbReference type="RuleBase" id="RU362076"/>
    </source>
</evidence>
<protein>
    <recommendedName>
        <fullName evidence="3">Basal-body rod modification protein FlgD</fullName>
    </recommendedName>
</protein>
<dbReference type="PATRIC" id="fig|1679170.3.peg.1666"/>
<dbReference type="Pfam" id="PF03963">
    <property type="entry name" value="FlgD"/>
    <property type="match status" value="1"/>
</dbReference>
<dbReference type="AlphaFoldDB" id="A0A0K9GT58"/>
<dbReference type="OrthoDB" id="280334at2"/>
<name>A0A0K9GT58_9BACI</name>
<keyword evidence="2 3" id="KW-1005">Bacterial flagellum biogenesis</keyword>
<keyword evidence="4" id="KW-0969">Cilium</keyword>
<dbReference type="STRING" id="1679170.AC625_07775"/>
<keyword evidence="5" id="KW-1185">Reference proteome</keyword>
<comment type="function">
    <text evidence="3">Required for flagellar hook formation. May act as a scaffolding protein.</text>
</comment>
<comment type="similarity">
    <text evidence="1 3">Belongs to the FlgD family.</text>
</comment>
<evidence type="ECO:0000256" key="1">
    <source>
        <dbReference type="ARBA" id="ARBA00010577"/>
    </source>
</evidence>
<reference evidence="5" key="1">
    <citation type="submission" date="2015-07" db="EMBL/GenBank/DDBJ databases">
        <title>Genome sequencing project for genomic taxonomy and phylogenomics of Bacillus-like bacteria.</title>
        <authorList>
            <person name="Liu B."/>
            <person name="Wang J."/>
            <person name="Zhu Y."/>
            <person name="Liu G."/>
            <person name="Chen Q."/>
            <person name="Chen Z."/>
            <person name="Lan J."/>
            <person name="Che J."/>
            <person name="Ge C."/>
            <person name="Shi H."/>
            <person name="Pan Z."/>
            <person name="Liu X."/>
        </authorList>
    </citation>
    <scope>NUCLEOTIDE SEQUENCE [LARGE SCALE GENOMIC DNA]</scope>
    <source>
        <strain evidence="5">FJAT-27997</strain>
    </source>
</reference>
<proteinExistence type="inferred from homology"/>
<evidence type="ECO:0000256" key="2">
    <source>
        <dbReference type="ARBA" id="ARBA00022795"/>
    </source>
</evidence>
<accession>A0A0K9GT58</accession>
<comment type="caution">
    <text evidence="4">The sequence shown here is derived from an EMBL/GenBank/DDBJ whole genome shotgun (WGS) entry which is preliminary data.</text>
</comment>
<gene>
    <name evidence="4" type="ORF">AC625_07775</name>
</gene>
<keyword evidence="4" id="KW-0282">Flagellum</keyword>
<dbReference type="RefSeq" id="WP_049680783.1">
    <property type="nucleotide sequence ID" value="NZ_LFZW01000001.1"/>
</dbReference>